<proteinExistence type="predicted"/>
<dbReference type="STRING" id="2010991.A0A3M2RYS6"/>
<dbReference type="InterPro" id="IPR001375">
    <property type="entry name" value="Peptidase_S9_cat"/>
</dbReference>
<dbReference type="Proteomes" id="UP000277212">
    <property type="component" value="Unassembled WGS sequence"/>
</dbReference>
<dbReference type="Gene3D" id="3.40.50.1820">
    <property type="entry name" value="alpha/beta hydrolase"/>
    <property type="match status" value="1"/>
</dbReference>
<dbReference type="InterPro" id="IPR011042">
    <property type="entry name" value="6-blade_b-propeller_TolB-like"/>
</dbReference>
<dbReference type="PANTHER" id="PTHR43056:SF5">
    <property type="entry name" value="PEPTIDASE S9 PROLYL OLIGOPEPTIDASE CATALYTIC DOMAIN-CONTAINING PROTEIN"/>
    <property type="match status" value="1"/>
</dbReference>
<dbReference type="SUPFAM" id="SSF53474">
    <property type="entry name" value="alpha/beta-Hydrolases"/>
    <property type="match status" value="1"/>
</dbReference>
<dbReference type="InterPro" id="IPR029058">
    <property type="entry name" value="AB_hydrolase_fold"/>
</dbReference>
<comment type="caution">
    <text evidence="2">The sequence shown here is derived from an EMBL/GenBank/DDBJ whole genome shotgun (WGS) entry which is preliminary data.</text>
</comment>
<dbReference type="Pfam" id="PF00326">
    <property type="entry name" value="Peptidase_S9"/>
    <property type="match status" value="1"/>
</dbReference>
<keyword evidence="3" id="KW-1185">Reference proteome</keyword>
<name>A0A3M2RYS6_9HYPO</name>
<organism evidence="2 3">
    <name type="scientific">Fusarium kuroshium</name>
    <dbReference type="NCBI Taxonomy" id="2010991"/>
    <lineage>
        <taxon>Eukaryota</taxon>
        <taxon>Fungi</taxon>
        <taxon>Dikarya</taxon>
        <taxon>Ascomycota</taxon>
        <taxon>Pezizomycotina</taxon>
        <taxon>Sordariomycetes</taxon>
        <taxon>Hypocreomycetidae</taxon>
        <taxon>Hypocreales</taxon>
        <taxon>Nectriaceae</taxon>
        <taxon>Fusarium</taxon>
        <taxon>Fusarium solani species complex</taxon>
    </lineage>
</organism>
<gene>
    <name evidence="2" type="ORF">CDV36_009898</name>
</gene>
<dbReference type="EMBL" id="NKUJ01000202">
    <property type="protein sequence ID" value="RMJ10460.1"/>
    <property type="molecule type" value="Genomic_DNA"/>
</dbReference>
<sequence>MASKTTAPYGEWESPISIDSVVSKTRSLSAPRASPKSGRAFYTESREDGSIAIVEITKDGLNEVLPAEYSAKNTVYEYGGSPYAILSDDRIIFSNKGNTVHILNPDTKEVTDLTSSPNLRYSNFDANPSSPWVLANQEDHEHDTPDKIRNYIVAINTETAEVRRIRDNADFYYTPSFSFDGTKVAWLEWNHPDLPFDAAKLYSATWHQDGSLSDVHIVAGENREGVAEPRWGPDGSLFFGKEEGAFRQLFHVKPGTDAPAEIKLESLDNSEFGDLRWFQGSHTYAPLSSRFLIAAPVTLGVSKVIVVDLETGSWKEVGDPSILSEVILDSVARLDDTSFLITGAGTTSALALYRVDIVDSVRITKLRNSTEETFPDTIYSQPESLTISSKGQPHREIHGFLWMPHNPDFVAPEGDLPPLIMLSHGGPTSYTGLGLKLRIQYFTSRGYAYLALNYNGSSAHGRAYREALFGNFGLVDSDDAAEFAIYLAETGKTKIGAAGITGTSAGGYNTLRTLTRHPLAFAGGVCLSGISDVKRLDESTHKLESDYVEHLVLGPGVDKSEMDRICRERSPLFDAHKTKAPLLLLHGKKDMVCPLDQAEQMADAIKEAGGDVKLIVAPDEGHGFYQPGNVKMWLEEEEKWWRKTLF</sequence>
<dbReference type="PANTHER" id="PTHR43056">
    <property type="entry name" value="PEPTIDASE S9 PROLYL OLIGOPEPTIDASE"/>
    <property type="match status" value="1"/>
</dbReference>
<dbReference type="GO" id="GO:0008236">
    <property type="term" value="F:serine-type peptidase activity"/>
    <property type="evidence" value="ECO:0007669"/>
    <property type="project" value="InterPro"/>
</dbReference>
<evidence type="ECO:0000259" key="1">
    <source>
        <dbReference type="Pfam" id="PF00326"/>
    </source>
</evidence>
<dbReference type="AlphaFoldDB" id="A0A3M2RYS6"/>
<evidence type="ECO:0000313" key="2">
    <source>
        <dbReference type="EMBL" id="RMJ10460.1"/>
    </source>
</evidence>
<reference evidence="2 3" key="1">
    <citation type="submission" date="2017-06" db="EMBL/GenBank/DDBJ databases">
        <title>Comparative genomic analysis of Ambrosia Fusariam Clade fungi.</title>
        <authorList>
            <person name="Stajich J.E."/>
            <person name="Carrillo J."/>
            <person name="Kijimoto T."/>
            <person name="Eskalen A."/>
            <person name="O'Donnell K."/>
            <person name="Kasson M."/>
        </authorList>
    </citation>
    <scope>NUCLEOTIDE SEQUENCE [LARGE SCALE GENOMIC DNA]</scope>
    <source>
        <strain evidence="2">UCR3666</strain>
    </source>
</reference>
<evidence type="ECO:0000313" key="3">
    <source>
        <dbReference type="Proteomes" id="UP000277212"/>
    </source>
</evidence>
<dbReference type="OrthoDB" id="43744at2759"/>
<accession>A0A3M2RYS6</accession>
<feature type="domain" description="Peptidase S9 prolyl oligopeptidase catalytic" evidence="1">
    <location>
        <begin position="436"/>
        <end position="645"/>
    </location>
</feature>
<dbReference type="Gene3D" id="2.120.10.30">
    <property type="entry name" value="TolB, C-terminal domain"/>
    <property type="match status" value="1"/>
</dbReference>
<protein>
    <recommendedName>
        <fullName evidence="1">Peptidase S9 prolyl oligopeptidase catalytic domain-containing protein</fullName>
    </recommendedName>
</protein>
<dbReference type="GO" id="GO:0006508">
    <property type="term" value="P:proteolysis"/>
    <property type="evidence" value="ECO:0007669"/>
    <property type="project" value="InterPro"/>
</dbReference>
<dbReference type="InterPro" id="IPR050585">
    <property type="entry name" value="Xaa-Pro_dipeptidyl-ppase/CocE"/>
</dbReference>
<dbReference type="SUPFAM" id="SSF82171">
    <property type="entry name" value="DPP6 N-terminal domain-like"/>
    <property type="match status" value="1"/>
</dbReference>